<keyword evidence="2" id="KW-0732">Signal</keyword>
<sequence>MGQSSVQACLLLIIEVLLLRAGDVESNPGPPRRQPSAGPAAANKAPTNEEKLARMEDKVKEYEEKIDHLEKTVKSHRSEIDNLKNLVKNLDGVEDKLLGITTKMDAITGVYDDLHEKMHEIDKTRKNNLLFYGIKPDFLPEIQTQLEAKIHEMMRVSLHISREIPCTKISRMISGPEVRGCRPVLVNFVNWKDREEVLRKAAFLRGTHIYVTEDLSRKVREHRHELQKYARQIRSKSPNKKCMIRQDKLFIDNHMYVYDEDKHDVVPFTRPVSPPRAPSRNYINVDNVLRRSTSVHSVNGEAYLVNGDGDKSPRNAPASASVGGKYASTESLLVNHHHVGGLDHNPQADESHDLMKESIPESKEEEEPTQASQDDA</sequence>
<feature type="compositionally biased region" description="Acidic residues" evidence="1">
    <location>
        <begin position="363"/>
        <end position="376"/>
    </location>
</feature>
<feature type="region of interest" description="Disordered" evidence="1">
    <location>
        <begin position="338"/>
        <end position="376"/>
    </location>
</feature>
<feature type="region of interest" description="Disordered" evidence="1">
    <location>
        <begin position="304"/>
        <end position="323"/>
    </location>
</feature>
<organism evidence="3 4">
    <name type="scientific">Tigriopus californicus</name>
    <name type="common">Marine copepod</name>
    <dbReference type="NCBI Taxonomy" id="6832"/>
    <lineage>
        <taxon>Eukaryota</taxon>
        <taxon>Metazoa</taxon>
        <taxon>Ecdysozoa</taxon>
        <taxon>Arthropoda</taxon>
        <taxon>Crustacea</taxon>
        <taxon>Multicrustacea</taxon>
        <taxon>Hexanauplia</taxon>
        <taxon>Copepoda</taxon>
        <taxon>Harpacticoida</taxon>
        <taxon>Harpacticidae</taxon>
        <taxon>Tigriopus</taxon>
    </lineage>
</organism>
<evidence type="ECO:0000256" key="1">
    <source>
        <dbReference type="SAM" id="MobiDB-lite"/>
    </source>
</evidence>
<evidence type="ECO:0000313" key="4">
    <source>
        <dbReference type="Proteomes" id="UP000318571"/>
    </source>
</evidence>
<dbReference type="Proteomes" id="UP000318571">
    <property type="component" value="Chromosome 3"/>
</dbReference>
<gene>
    <name evidence="3" type="ORF">TCAL_02194</name>
</gene>
<reference evidence="3 4" key="1">
    <citation type="journal article" date="2018" name="Nat. Ecol. Evol.">
        <title>Genomic signatures of mitonuclear coevolution across populations of Tigriopus californicus.</title>
        <authorList>
            <person name="Barreto F.S."/>
            <person name="Watson E.T."/>
            <person name="Lima T.G."/>
            <person name="Willett C.S."/>
            <person name="Edmands S."/>
            <person name="Li W."/>
            <person name="Burton R.S."/>
        </authorList>
    </citation>
    <scope>NUCLEOTIDE SEQUENCE [LARGE SCALE GENOMIC DNA]</scope>
    <source>
        <strain evidence="3 4">San Diego</strain>
    </source>
</reference>
<dbReference type="EMBL" id="VCGU01000007">
    <property type="protein sequence ID" value="TRY73798.1"/>
    <property type="molecule type" value="Genomic_DNA"/>
</dbReference>
<evidence type="ECO:0000256" key="2">
    <source>
        <dbReference type="SAM" id="SignalP"/>
    </source>
</evidence>
<feature type="region of interest" description="Disordered" evidence="1">
    <location>
        <begin position="25"/>
        <end position="51"/>
    </location>
</feature>
<dbReference type="OrthoDB" id="7417618at2759"/>
<protein>
    <submittedName>
        <fullName evidence="3">Uncharacterized protein</fullName>
    </submittedName>
</protein>
<name>A0A553P7Y4_TIGCA</name>
<feature type="compositionally biased region" description="Basic and acidic residues" evidence="1">
    <location>
        <begin position="346"/>
        <end position="362"/>
    </location>
</feature>
<dbReference type="SUPFAM" id="SSF57997">
    <property type="entry name" value="Tropomyosin"/>
    <property type="match status" value="1"/>
</dbReference>
<evidence type="ECO:0000313" key="3">
    <source>
        <dbReference type="EMBL" id="TRY73798.1"/>
    </source>
</evidence>
<dbReference type="OMA" id="NCNDMTK"/>
<dbReference type="Gene3D" id="1.20.1170.10">
    <property type="match status" value="1"/>
</dbReference>
<feature type="signal peptide" evidence="2">
    <location>
        <begin position="1"/>
        <end position="26"/>
    </location>
</feature>
<dbReference type="AlphaFoldDB" id="A0A553P7Y4"/>
<comment type="caution">
    <text evidence="3">The sequence shown here is derived from an EMBL/GenBank/DDBJ whole genome shotgun (WGS) entry which is preliminary data.</text>
</comment>
<feature type="chain" id="PRO_5021916173" evidence="2">
    <location>
        <begin position="27"/>
        <end position="376"/>
    </location>
</feature>
<accession>A0A553P7Y4</accession>
<keyword evidence="4" id="KW-1185">Reference proteome</keyword>
<proteinExistence type="predicted"/>